<evidence type="ECO:0000259" key="3">
    <source>
        <dbReference type="PROSITE" id="PS50254"/>
    </source>
</evidence>
<evidence type="ECO:0000313" key="4">
    <source>
        <dbReference type="EMBL" id="CAH1977821.1"/>
    </source>
</evidence>
<dbReference type="InterPro" id="IPR008967">
    <property type="entry name" value="p53-like_TF_DNA-bd_sf"/>
</dbReference>
<dbReference type="AlphaFoldDB" id="A0A9P0KQG4"/>
<dbReference type="GO" id="GO:0048731">
    <property type="term" value="P:system development"/>
    <property type="evidence" value="ECO:0007669"/>
    <property type="project" value="UniProtKB-ARBA"/>
</dbReference>
<comment type="caution">
    <text evidence="4">The sequence shown here is derived from an EMBL/GenBank/DDBJ whole genome shotgun (WGS) entry which is preliminary data.</text>
</comment>
<dbReference type="SMART" id="SM00429">
    <property type="entry name" value="IPT"/>
    <property type="match status" value="1"/>
</dbReference>
<dbReference type="Pfam" id="PF12796">
    <property type="entry name" value="Ank_2"/>
    <property type="match status" value="2"/>
</dbReference>
<gene>
    <name evidence="4" type="ORF">ACAOBT_LOCUS12905</name>
</gene>
<dbReference type="OrthoDB" id="10254686at2759"/>
<dbReference type="InterPro" id="IPR002110">
    <property type="entry name" value="Ankyrin_rpt"/>
</dbReference>
<dbReference type="InterPro" id="IPR036770">
    <property type="entry name" value="Ankyrin_rpt-contain_sf"/>
</dbReference>
<keyword evidence="1" id="KW-0040">ANK repeat</keyword>
<dbReference type="InterPro" id="IPR014756">
    <property type="entry name" value="Ig_E-set"/>
</dbReference>
<dbReference type="Gene3D" id="2.60.40.10">
    <property type="entry name" value="Immunoglobulins"/>
    <property type="match status" value="1"/>
</dbReference>
<dbReference type="SUPFAM" id="SSF48403">
    <property type="entry name" value="Ankyrin repeat"/>
    <property type="match status" value="1"/>
</dbReference>
<dbReference type="Proteomes" id="UP001152888">
    <property type="component" value="Unassembled WGS sequence"/>
</dbReference>
<dbReference type="Gene3D" id="2.60.40.340">
    <property type="entry name" value="Rel homology domain (RHD), DNA-binding domain"/>
    <property type="match status" value="1"/>
</dbReference>
<feature type="repeat" description="ANK" evidence="1">
    <location>
        <begin position="603"/>
        <end position="635"/>
    </location>
</feature>
<dbReference type="InterPro" id="IPR013783">
    <property type="entry name" value="Ig-like_fold"/>
</dbReference>
<organism evidence="4 5">
    <name type="scientific">Acanthoscelides obtectus</name>
    <name type="common">Bean weevil</name>
    <name type="synonym">Bruchus obtectus</name>
    <dbReference type="NCBI Taxonomy" id="200917"/>
    <lineage>
        <taxon>Eukaryota</taxon>
        <taxon>Metazoa</taxon>
        <taxon>Ecdysozoa</taxon>
        <taxon>Arthropoda</taxon>
        <taxon>Hexapoda</taxon>
        <taxon>Insecta</taxon>
        <taxon>Pterygota</taxon>
        <taxon>Neoptera</taxon>
        <taxon>Endopterygota</taxon>
        <taxon>Coleoptera</taxon>
        <taxon>Polyphaga</taxon>
        <taxon>Cucujiformia</taxon>
        <taxon>Chrysomeloidea</taxon>
        <taxon>Chrysomelidae</taxon>
        <taxon>Bruchinae</taxon>
        <taxon>Bruchini</taxon>
        <taxon>Acanthoscelides</taxon>
    </lineage>
</organism>
<dbReference type="Pfam" id="PF00554">
    <property type="entry name" value="RHD_DNA_bind"/>
    <property type="match status" value="1"/>
</dbReference>
<proteinExistence type="predicted"/>
<reference evidence="4" key="1">
    <citation type="submission" date="2022-03" db="EMBL/GenBank/DDBJ databases">
        <authorList>
            <person name="Sayadi A."/>
        </authorList>
    </citation>
    <scope>NUCLEOTIDE SEQUENCE</scope>
</reference>
<accession>A0A9P0KQG4</accession>
<dbReference type="Gene3D" id="1.25.40.20">
    <property type="entry name" value="Ankyrin repeat-containing domain"/>
    <property type="match status" value="1"/>
</dbReference>
<protein>
    <recommendedName>
        <fullName evidence="3">RHD domain-containing protein</fullName>
    </recommendedName>
</protein>
<dbReference type="PANTHER" id="PTHR24169">
    <property type="entry name" value="NUCLEAR FACTOR NF-KAPPA-B PROTEIN"/>
    <property type="match status" value="1"/>
</dbReference>
<dbReference type="PROSITE" id="PS50254">
    <property type="entry name" value="REL_2"/>
    <property type="match status" value="1"/>
</dbReference>
<dbReference type="SUPFAM" id="SSF49417">
    <property type="entry name" value="p53-like transcription factors"/>
    <property type="match status" value="1"/>
</dbReference>
<dbReference type="PANTHER" id="PTHR24169:SF28">
    <property type="entry name" value="NUCLEAR FACTOR NF-KAPPA-B P110 SUBUNIT"/>
    <property type="match status" value="1"/>
</dbReference>
<evidence type="ECO:0000256" key="1">
    <source>
        <dbReference type="PROSITE-ProRule" id="PRU00023"/>
    </source>
</evidence>
<dbReference type="SUPFAM" id="SSF81296">
    <property type="entry name" value="E set domains"/>
    <property type="match status" value="1"/>
</dbReference>
<feature type="region of interest" description="Disordered" evidence="2">
    <location>
        <begin position="25"/>
        <end position="52"/>
    </location>
</feature>
<dbReference type="InterPro" id="IPR011539">
    <property type="entry name" value="RHD_DNA_bind_dom"/>
</dbReference>
<dbReference type="InterPro" id="IPR032397">
    <property type="entry name" value="RHD_dimer"/>
</dbReference>
<evidence type="ECO:0000313" key="5">
    <source>
        <dbReference type="Proteomes" id="UP001152888"/>
    </source>
</evidence>
<dbReference type="Pfam" id="PF16179">
    <property type="entry name" value="RHD_dimer"/>
    <property type="match status" value="1"/>
</dbReference>
<dbReference type="PROSITE" id="PS50088">
    <property type="entry name" value="ANK_REPEAT"/>
    <property type="match status" value="1"/>
</dbReference>
<keyword evidence="5" id="KW-1185">Reference proteome</keyword>
<dbReference type="InterPro" id="IPR000451">
    <property type="entry name" value="NFkB/Dor"/>
</dbReference>
<feature type="compositionally biased region" description="Low complexity" evidence="2">
    <location>
        <begin position="42"/>
        <end position="52"/>
    </location>
</feature>
<evidence type="ECO:0000256" key="2">
    <source>
        <dbReference type="SAM" id="MobiDB-lite"/>
    </source>
</evidence>
<sequence>MASTSRHCQSKRACKQCMSNSYAMLPTPPMSGGESPQQMNQVPSPTSDSNSNTSVYTVYPAYHEDQLIISMEHNGVILNPSISTIMEAVPPIQTQVPSLKLSVQPTDKFRFRYISEMAGAHGSLTGEKVDKSKTPSYPTVQLENCSEPAIIRCSICQVRENGSKPHPQPHPHRLIMKRGRAEQDDPHDIIVNSSNNFTAVFAGMGIIHTAKKNIVGELIKKKSKLKKESVAYEEGIERELNNEEILQIKRLAEDESKSINLNIVCLRFDAFVRRNGIIFPLCDPVYSQGINNLKSAETGDLKIVRLDKIVSHAKGGEEVFIFVERVKKNNIQIRFFETDDHGKTIWQELGKFTPMDVHHQYAIAFKTPPYIDQDIREQVEVYMELYRPSDSARSDPRTFRYIPNKSAPGSKRKRYDYSNSNSSIGSLNIPDFIRGSDSQQSLQIYNQLDEFLQKATSDIESEEFARLYGSFDKDFLAELFGDGNDNDDEHRVDAMTPRAGKAVSRSRRTTGRNAPSVQGIKLEVTEEEKRLAETVLSEIRGLSKVKHNKKDEEAMLNDKFGKEGVTNALHVLICRNMFKEVCSLIQLIYHYDKNDLMNIKNSASHTYLHLAVLCQNALIVKLLLRYNANVYVLNEECQTPLHLAVKTNAPLEILEALLQNREHEHVKNYVDRPDKEGDTALVMAILSENLPAIKLLCKHADVNKKHDKNGFVPLRFAVEKQHVEIVQYLLDLNGVDPEIQDFCNKTAIDAAMTKNAELAEVMKDYIRKIGIPFLHTEIKEEGEDYKEEDEDFSDIEEEIVEVKPEFPKEQLPDIYENIDDFTPECLDLVSDILEQSGRVRDLAELLDITHVVDNFRFNTGRDNISKCILRYAVNTNGEKPYVIRLFLEDLDITPAVEIIDNMAIKIHQERWSSGSNV</sequence>
<dbReference type="PRINTS" id="PR00057">
    <property type="entry name" value="NFKBTNSCPFCT"/>
</dbReference>
<feature type="domain" description="RHD" evidence="3">
    <location>
        <begin position="94"/>
        <end position="297"/>
    </location>
</feature>
<dbReference type="SMART" id="SM00248">
    <property type="entry name" value="ANK"/>
    <property type="match status" value="4"/>
</dbReference>
<dbReference type="InterPro" id="IPR002909">
    <property type="entry name" value="IPT_dom"/>
</dbReference>
<dbReference type="GO" id="GO:0000981">
    <property type="term" value="F:DNA-binding transcription factor activity, RNA polymerase II-specific"/>
    <property type="evidence" value="ECO:0007669"/>
    <property type="project" value="TreeGrafter"/>
</dbReference>
<dbReference type="EMBL" id="CAKOFQ010006866">
    <property type="protein sequence ID" value="CAH1977821.1"/>
    <property type="molecule type" value="Genomic_DNA"/>
</dbReference>
<feature type="region of interest" description="Disordered" evidence="2">
    <location>
        <begin position="390"/>
        <end position="420"/>
    </location>
</feature>
<dbReference type="GO" id="GO:0000978">
    <property type="term" value="F:RNA polymerase II cis-regulatory region sequence-specific DNA binding"/>
    <property type="evidence" value="ECO:0007669"/>
    <property type="project" value="TreeGrafter"/>
</dbReference>
<dbReference type="GO" id="GO:0048468">
    <property type="term" value="P:cell development"/>
    <property type="evidence" value="ECO:0007669"/>
    <property type="project" value="UniProtKB-ARBA"/>
</dbReference>
<dbReference type="GO" id="GO:0005737">
    <property type="term" value="C:cytoplasm"/>
    <property type="evidence" value="ECO:0007669"/>
    <property type="project" value="InterPro"/>
</dbReference>
<dbReference type="InterPro" id="IPR037059">
    <property type="entry name" value="RHD_DNA_bind_dom_sf"/>
</dbReference>
<name>A0A9P0KQG4_ACAOB</name>